<dbReference type="AlphaFoldDB" id="A0A0L6U8D2"/>
<dbReference type="VEuPathDB" id="FungiDB:VP01_9043g1"/>
<evidence type="ECO:0000313" key="2">
    <source>
        <dbReference type="Proteomes" id="UP000037035"/>
    </source>
</evidence>
<name>A0A0L6U8D2_9BASI</name>
<gene>
    <name evidence="1" type="ORF">VP01_9043g1</name>
</gene>
<dbReference type="Proteomes" id="UP000037035">
    <property type="component" value="Unassembled WGS sequence"/>
</dbReference>
<protein>
    <submittedName>
        <fullName evidence="1">Uncharacterized protein</fullName>
    </submittedName>
</protein>
<organism evidence="1 2">
    <name type="scientific">Puccinia sorghi</name>
    <dbReference type="NCBI Taxonomy" id="27349"/>
    <lineage>
        <taxon>Eukaryota</taxon>
        <taxon>Fungi</taxon>
        <taxon>Dikarya</taxon>
        <taxon>Basidiomycota</taxon>
        <taxon>Pucciniomycotina</taxon>
        <taxon>Pucciniomycetes</taxon>
        <taxon>Pucciniales</taxon>
        <taxon>Pucciniaceae</taxon>
        <taxon>Puccinia</taxon>
    </lineage>
</organism>
<keyword evidence="2" id="KW-1185">Reference proteome</keyword>
<sequence>PHLSVTPTHDNRYISSYYGSRKENCSIIWVHVDDGIVTVSSNEALRLPGRQLKGILKIKWNEGISSMVGVKIFGSKDGFDLIQPNLINKILKEAWDRKTVHQSPLPEGFNRTLIAEESGVKPSEYISLIGSWCRAYIGEAVAGGLSTSCC</sequence>
<comment type="caution">
    <text evidence="1">The sequence shown here is derived from an EMBL/GenBank/DDBJ whole genome shotgun (WGS) entry which is preliminary data.</text>
</comment>
<dbReference type="EMBL" id="LAVV01014653">
    <property type="protein sequence ID" value="KNZ44552.1"/>
    <property type="molecule type" value="Genomic_DNA"/>
</dbReference>
<proteinExistence type="predicted"/>
<dbReference type="OrthoDB" id="3344688at2759"/>
<evidence type="ECO:0000313" key="1">
    <source>
        <dbReference type="EMBL" id="KNZ44552.1"/>
    </source>
</evidence>
<feature type="non-terminal residue" evidence="1">
    <location>
        <position position="1"/>
    </location>
</feature>
<accession>A0A0L6U8D2</accession>
<reference evidence="1 2" key="1">
    <citation type="submission" date="2015-08" db="EMBL/GenBank/DDBJ databases">
        <title>Next Generation Sequencing and Analysis of the Genome of Puccinia sorghi L Schw, the Causal Agent of Maize Common Rust.</title>
        <authorList>
            <person name="Rochi L."/>
            <person name="Burguener G."/>
            <person name="Darino M."/>
            <person name="Turjanski A."/>
            <person name="Kreff E."/>
            <person name="Dieguez M.J."/>
            <person name="Sacco F."/>
        </authorList>
    </citation>
    <scope>NUCLEOTIDE SEQUENCE [LARGE SCALE GENOMIC DNA]</scope>
    <source>
        <strain evidence="1 2">RO10H11247</strain>
    </source>
</reference>